<evidence type="ECO:0000256" key="1">
    <source>
        <dbReference type="ARBA" id="ARBA00004651"/>
    </source>
</evidence>
<dbReference type="EMBL" id="MHCS01000002">
    <property type="protein sequence ID" value="OGY27137.1"/>
    <property type="molecule type" value="Genomic_DNA"/>
</dbReference>
<organism evidence="8 9">
    <name type="scientific">Candidatus Woykebacteria bacterium RBG_16_43_9</name>
    <dbReference type="NCBI Taxonomy" id="1802596"/>
    <lineage>
        <taxon>Bacteria</taxon>
        <taxon>Candidatus Woykeibacteriota</taxon>
    </lineage>
</organism>
<evidence type="ECO:0000313" key="9">
    <source>
        <dbReference type="Proteomes" id="UP000176389"/>
    </source>
</evidence>
<feature type="domain" description="VTT" evidence="7">
    <location>
        <begin position="38"/>
        <end position="166"/>
    </location>
</feature>
<evidence type="ECO:0000256" key="5">
    <source>
        <dbReference type="ARBA" id="ARBA00023136"/>
    </source>
</evidence>
<evidence type="ECO:0000256" key="4">
    <source>
        <dbReference type="ARBA" id="ARBA00022989"/>
    </source>
</evidence>
<evidence type="ECO:0000256" key="3">
    <source>
        <dbReference type="ARBA" id="ARBA00022692"/>
    </source>
</evidence>
<comment type="subcellular location">
    <subcellularLocation>
        <location evidence="1">Cell membrane</location>
        <topology evidence="1">Multi-pass membrane protein</topology>
    </subcellularLocation>
</comment>
<feature type="transmembrane region" description="Helical" evidence="6">
    <location>
        <begin position="6"/>
        <end position="27"/>
    </location>
</feature>
<keyword evidence="2" id="KW-1003">Cell membrane</keyword>
<feature type="transmembrane region" description="Helical" evidence="6">
    <location>
        <begin position="58"/>
        <end position="83"/>
    </location>
</feature>
<reference evidence="8 9" key="1">
    <citation type="journal article" date="2016" name="Nat. Commun.">
        <title>Thousands of microbial genomes shed light on interconnected biogeochemical processes in an aquifer system.</title>
        <authorList>
            <person name="Anantharaman K."/>
            <person name="Brown C.T."/>
            <person name="Hug L.A."/>
            <person name="Sharon I."/>
            <person name="Castelle C.J."/>
            <person name="Probst A.J."/>
            <person name="Thomas B.C."/>
            <person name="Singh A."/>
            <person name="Wilkins M.J."/>
            <person name="Karaoz U."/>
            <person name="Brodie E.L."/>
            <person name="Williams K.H."/>
            <person name="Hubbard S.S."/>
            <person name="Banfield J.F."/>
        </authorList>
    </citation>
    <scope>NUCLEOTIDE SEQUENCE [LARGE SCALE GENOMIC DNA]</scope>
</reference>
<dbReference type="InterPro" id="IPR051311">
    <property type="entry name" value="DedA_domain"/>
</dbReference>
<dbReference type="GO" id="GO:0005886">
    <property type="term" value="C:plasma membrane"/>
    <property type="evidence" value="ECO:0007669"/>
    <property type="project" value="UniProtKB-SubCell"/>
</dbReference>
<feature type="transmembrane region" description="Helical" evidence="6">
    <location>
        <begin position="147"/>
        <end position="167"/>
    </location>
</feature>
<protein>
    <recommendedName>
        <fullName evidence="7">VTT domain-containing protein</fullName>
    </recommendedName>
</protein>
<dbReference type="AlphaFoldDB" id="A0A1G1WIV1"/>
<sequence length="209" mass="23332">MVEGVIGLIVAWVVDVISSLGYLGIFITMAIESASIPLPSEIIMPFSGFLVSQGKFNFYLVITAGGAGNLFGSILMYALGYWGQETFVKRFVRGWGRILISEHELIRGEKWFRRYGDFIVFTSRVLPVARTFISLPAGIAKVDFKKFCAFTLAGSMAWSAFLTFIGVKLGDNWSILEPIFRKFDIAFMLLAIIVAGGYLFFRFRRLSGS</sequence>
<name>A0A1G1WIV1_9BACT</name>
<evidence type="ECO:0000313" key="8">
    <source>
        <dbReference type="EMBL" id="OGY27137.1"/>
    </source>
</evidence>
<comment type="caution">
    <text evidence="8">The sequence shown here is derived from an EMBL/GenBank/DDBJ whole genome shotgun (WGS) entry which is preliminary data.</text>
</comment>
<dbReference type="Pfam" id="PF09335">
    <property type="entry name" value="VTT_dom"/>
    <property type="match status" value="1"/>
</dbReference>
<proteinExistence type="predicted"/>
<dbReference type="PANTHER" id="PTHR42709:SF6">
    <property type="entry name" value="UNDECAPRENYL PHOSPHATE TRANSPORTER A"/>
    <property type="match status" value="1"/>
</dbReference>
<gene>
    <name evidence="8" type="ORF">A2Z11_03210</name>
</gene>
<feature type="transmembrane region" description="Helical" evidence="6">
    <location>
        <begin position="179"/>
        <end position="201"/>
    </location>
</feature>
<dbReference type="InterPro" id="IPR032816">
    <property type="entry name" value="VTT_dom"/>
</dbReference>
<evidence type="ECO:0000256" key="6">
    <source>
        <dbReference type="SAM" id="Phobius"/>
    </source>
</evidence>
<keyword evidence="5 6" id="KW-0472">Membrane</keyword>
<keyword evidence="4 6" id="KW-1133">Transmembrane helix</keyword>
<evidence type="ECO:0000259" key="7">
    <source>
        <dbReference type="Pfam" id="PF09335"/>
    </source>
</evidence>
<keyword evidence="3 6" id="KW-0812">Transmembrane</keyword>
<dbReference type="PANTHER" id="PTHR42709">
    <property type="entry name" value="ALKALINE PHOSPHATASE LIKE PROTEIN"/>
    <property type="match status" value="1"/>
</dbReference>
<dbReference type="Proteomes" id="UP000176389">
    <property type="component" value="Unassembled WGS sequence"/>
</dbReference>
<accession>A0A1G1WIV1</accession>
<evidence type="ECO:0000256" key="2">
    <source>
        <dbReference type="ARBA" id="ARBA00022475"/>
    </source>
</evidence>
<dbReference type="STRING" id="1802596.A2Z11_03210"/>